<dbReference type="Pfam" id="PF12796">
    <property type="entry name" value="Ank_2"/>
    <property type="match status" value="1"/>
</dbReference>
<name>A0AA87Z9U6_FICCA</name>
<dbReference type="Proteomes" id="UP001187192">
    <property type="component" value="Unassembled WGS sequence"/>
</dbReference>
<feature type="region of interest" description="Disordered" evidence="4">
    <location>
        <begin position="173"/>
        <end position="201"/>
    </location>
</feature>
<dbReference type="PANTHER" id="PTHR24203">
    <property type="entry name" value="ANKYRIN REPEAT FAMILY PROTEIN"/>
    <property type="match status" value="1"/>
</dbReference>
<dbReference type="InterPro" id="IPR036770">
    <property type="entry name" value="Ankyrin_rpt-contain_sf"/>
</dbReference>
<dbReference type="SMART" id="SM00248">
    <property type="entry name" value="ANK"/>
    <property type="match status" value="5"/>
</dbReference>
<feature type="repeat" description="ANK" evidence="3">
    <location>
        <begin position="259"/>
        <end position="291"/>
    </location>
</feature>
<evidence type="ECO:0008006" key="7">
    <source>
        <dbReference type="Google" id="ProtNLM"/>
    </source>
</evidence>
<evidence type="ECO:0000256" key="3">
    <source>
        <dbReference type="PROSITE-ProRule" id="PRU00023"/>
    </source>
</evidence>
<dbReference type="Pfam" id="PF13637">
    <property type="entry name" value="Ank_4"/>
    <property type="match status" value="1"/>
</dbReference>
<protein>
    <recommendedName>
        <fullName evidence="7">Ankyrin repeat domain-containing protein, chloroplastic</fullName>
    </recommendedName>
</protein>
<organism evidence="5 6">
    <name type="scientific">Ficus carica</name>
    <name type="common">Common fig</name>
    <dbReference type="NCBI Taxonomy" id="3494"/>
    <lineage>
        <taxon>Eukaryota</taxon>
        <taxon>Viridiplantae</taxon>
        <taxon>Streptophyta</taxon>
        <taxon>Embryophyta</taxon>
        <taxon>Tracheophyta</taxon>
        <taxon>Spermatophyta</taxon>
        <taxon>Magnoliopsida</taxon>
        <taxon>eudicotyledons</taxon>
        <taxon>Gunneridae</taxon>
        <taxon>Pentapetalae</taxon>
        <taxon>rosids</taxon>
        <taxon>fabids</taxon>
        <taxon>Rosales</taxon>
        <taxon>Moraceae</taxon>
        <taxon>Ficeae</taxon>
        <taxon>Ficus</taxon>
    </lineage>
</organism>
<dbReference type="PROSITE" id="PS50297">
    <property type="entry name" value="ANK_REP_REGION"/>
    <property type="match status" value="2"/>
</dbReference>
<proteinExistence type="predicted"/>
<evidence type="ECO:0000256" key="1">
    <source>
        <dbReference type="ARBA" id="ARBA00022737"/>
    </source>
</evidence>
<evidence type="ECO:0000256" key="4">
    <source>
        <dbReference type="SAM" id="MobiDB-lite"/>
    </source>
</evidence>
<dbReference type="Gene3D" id="1.25.40.20">
    <property type="entry name" value="Ankyrin repeat-containing domain"/>
    <property type="match status" value="1"/>
</dbReference>
<sequence length="554" mass="61946">MLLSSSSLINPPLLLPAQSSHLFSLLPTSSLSLSSPRKPPSFSLSSSLSDDFVIGDCVVFEDGAFDDPYLLPHDATGEILASPENISNNKNQNKNRKREVPIPAENLVPDKWREIQAEINITKKERRKIARELEFGTRVEKRRNGLAPLKNVNLEEYLSFREAKLAQLKPLVLDNPTSYGDGDGEEGLGNGEKSSGRMSPRNPRWAVYGKGFDDVTEFLNGGGYDPDERKSEGRRKLFSKEEKVLLNKRMPDLETATSDKWLPLHTLAASGAFYLLDTLLKHNVDINSVDKDGWTAIHKAIIGKKQAVTNHLLRKSANPFLCDKDGATSMHYAVRTASSQAIKILLLYNVDINLQDNDGWTPLHLAVQARRTDVVKLLLIKGADKTLKNKDGLTPLDLCLYSGRDTSTYELIKLLKLLPKPLHHHHDNILRPAITPTTLAGVVLFRARPLLRQARSLSSTALILSNPTVRLLFLICRSSSPIDRAPRRRSVALLLLQILRLFFASRSVARPCLRRCSSSPDLSCPLAYPSDRHQDLKSYYQLKGKRASQFIFLL</sequence>
<accession>A0AA87Z9U6</accession>
<dbReference type="FunFam" id="1.25.40.20:FF:000485">
    <property type="entry name" value="Ankyrin repeat domain-containing protein, chloroplastic"/>
    <property type="match status" value="1"/>
</dbReference>
<gene>
    <name evidence="5" type="ORF">TIFTF001_002212</name>
</gene>
<dbReference type="PANTHER" id="PTHR24203:SF86">
    <property type="entry name" value="PROTEASOME 26S SUBUNIT, NON-ATPASE 10"/>
    <property type="match status" value="1"/>
</dbReference>
<dbReference type="SUPFAM" id="SSF48403">
    <property type="entry name" value="Ankyrin repeat"/>
    <property type="match status" value="1"/>
</dbReference>
<keyword evidence="6" id="KW-1185">Reference proteome</keyword>
<dbReference type="FunFam" id="1.25.40.20:FF:000461">
    <property type="entry name" value="Ankyrin repeat domain-containing protein, chloroplastic"/>
    <property type="match status" value="1"/>
</dbReference>
<keyword evidence="1" id="KW-0677">Repeat</keyword>
<evidence type="ECO:0000313" key="6">
    <source>
        <dbReference type="Proteomes" id="UP001187192"/>
    </source>
</evidence>
<keyword evidence="2 3" id="KW-0040">ANK repeat</keyword>
<feature type="repeat" description="ANK" evidence="3">
    <location>
        <begin position="325"/>
        <end position="357"/>
    </location>
</feature>
<feature type="repeat" description="ANK" evidence="3">
    <location>
        <begin position="358"/>
        <end position="390"/>
    </location>
</feature>
<comment type="caution">
    <text evidence="5">The sequence shown here is derived from an EMBL/GenBank/DDBJ whole genome shotgun (WGS) entry which is preliminary data.</text>
</comment>
<dbReference type="EMBL" id="BTGU01000002">
    <property type="protein sequence ID" value="GMN28864.1"/>
    <property type="molecule type" value="Genomic_DNA"/>
</dbReference>
<evidence type="ECO:0000313" key="5">
    <source>
        <dbReference type="EMBL" id="GMN28864.1"/>
    </source>
</evidence>
<dbReference type="AlphaFoldDB" id="A0AA87Z9U6"/>
<dbReference type="InterPro" id="IPR002110">
    <property type="entry name" value="Ankyrin_rpt"/>
</dbReference>
<evidence type="ECO:0000256" key="2">
    <source>
        <dbReference type="ARBA" id="ARBA00023043"/>
    </source>
</evidence>
<dbReference type="PROSITE" id="PS50088">
    <property type="entry name" value="ANK_REPEAT"/>
    <property type="match status" value="3"/>
</dbReference>
<reference evidence="5" key="1">
    <citation type="submission" date="2023-07" db="EMBL/GenBank/DDBJ databases">
        <title>draft genome sequence of fig (Ficus carica).</title>
        <authorList>
            <person name="Takahashi T."/>
            <person name="Nishimura K."/>
        </authorList>
    </citation>
    <scope>NUCLEOTIDE SEQUENCE</scope>
</reference>